<dbReference type="AlphaFoldDB" id="A0A1I3GKU6"/>
<sequence>MRWTFEVWRLAGHQSPPPGGWRTWVILGGRGAGKTRAGAEWVRSLVEGGTPLAAGARSRLALVGETFDQVREVMIEGPSGIRACSPPDRRPEWVATRRLLRWPNGAEAQAFSASQPEALRGPQFDAAWCDELAKWRRGAATWDNLGLGLRLGEAPQALVTTTPRRTPLLKRLLEAGDTVVTRAPTEANAANLAPEFLAAMERQFGQTGFARQELGGELLDDVEGALWSRAALDAGRAAKAPPLARIVVAVDPAATSGASADSCGMVVAGICAEGVVWVLADLTVQGAAPLAWARRAVDAYHEWQADRVVAEVNQGGEMVEALIRQLDPEIAYTGVSASRGKLARAEPAAMAYERGLVRHVGSFPQLEDQMCAFGPKRDPREGSPDRVDALVWAVTELRKGEDARPRVRRI</sequence>
<reference evidence="3 4" key="1">
    <citation type="submission" date="2016-10" db="EMBL/GenBank/DDBJ databases">
        <authorList>
            <person name="de Groot N.N."/>
        </authorList>
    </citation>
    <scope>NUCLEOTIDE SEQUENCE [LARGE SCALE GENOMIC DNA]</scope>
    <source>
        <strain evidence="3 4">CGMCC 1.11030</strain>
    </source>
</reference>
<gene>
    <name evidence="3" type="ORF">SAMN05216258_105218</name>
</gene>
<evidence type="ECO:0000313" key="4">
    <source>
        <dbReference type="Proteomes" id="UP000199377"/>
    </source>
</evidence>
<feature type="domain" description="Terminase large subunit gp17-like C-terminal" evidence="2">
    <location>
        <begin position="249"/>
        <end position="395"/>
    </location>
</feature>
<evidence type="ECO:0000259" key="2">
    <source>
        <dbReference type="Pfam" id="PF17289"/>
    </source>
</evidence>
<accession>A0A1I3GKU6</accession>
<proteinExistence type="predicted"/>
<dbReference type="STRING" id="1114924.SAMN05216258_105218"/>
<dbReference type="InterPro" id="IPR027417">
    <property type="entry name" value="P-loop_NTPase"/>
</dbReference>
<keyword evidence="4" id="KW-1185">Reference proteome</keyword>
<dbReference type="Pfam" id="PF03237">
    <property type="entry name" value="Terminase_6N"/>
    <property type="match status" value="1"/>
</dbReference>
<dbReference type="Pfam" id="PF17289">
    <property type="entry name" value="Terminase_6C"/>
    <property type="match status" value="1"/>
</dbReference>
<dbReference type="EMBL" id="FOQH01000005">
    <property type="protein sequence ID" value="SFI24087.1"/>
    <property type="molecule type" value="Genomic_DNA"/>
</dbReference>
<dbReference type="Proteomes" id="UP000199377">
    <property type="component" value="Unassembled WGS sequence"/>
</dbReference>
<evidence type="ECO:0000256" key="1">
    <source>
        <dbReference type="ARBA" id="ARBA00022612"/>
    </source>
</evidence>
<dbReference type="OrthoDB" id="4519042at2"/>
<organism evidence="3 4">
    <name type="scientific">Albimonas pacifica</name>
    <dbReference type="NCBI Taxonomy" id="1114924"/>
    <lineage>
        <taxon>Bacteria</taxon>
        <taxon>Pseudomonadati</taxon>
        <taxon>Pseudomonadota</taxon>
        <taxon>Alphaproteobacteria</taxon>
        <taxon>Rhodobacterales</taxon>
        <taxon>Paracoccaceae</taxon>
        <taxon>Albimonas</taxon>
    </lineage>
</organism>
<dbReference type="InterPro" id="IPR035421">
    <property type="entry name" value="Terminase_6C"/>
</dbReference>
<keyword evidence="1" id="KW-1188">Viral release from host cell</keyword>
<evidence type="ECO:0000313" key="3">
    <source>
        <dbReference type="EMBL" id="SFI24087.1"/>
    </source>
</evidence>
<dbReference type="Gene3D" id="3.40.50.300">
    <property type="entry name" value="P-loop containing nucleotide triphosphate hydrolases"/>
    <property type="match status" value="1"/>
</dbReference>
<dbReference type="RefSeq" id="WP_092860049.1">
    <property type="nucleotide sequence ID" value="NZ_FOQH01000005.1"/>
</dbReference>
<name>A0A1I3GKU6_9RHOB</name>
<protein>
    <submittedName>
        <fullName evidence="3">Large terminase phage packaging protein</fullName>
    </submittedName>
</protein>
<dbReference type="Gene3D" id="3.30.420.240">
    <property type="match status" value="1"/>
</dbReference>